<dbReference type="Proteomes" id="UP001227230">
    <property type="component" value="Chromosome 15"/>
</dbReference>
<evidence type="ECO:0000259" key="1">
    <source>
        <dbReference type="Pfam" id="PF07727"/>
    </source>
</evidence>
<dbReference type="InterPro" id="IPR013103">
    <property type="entry name" value="RVT_2"/>
</dbReference>
<feature type="domain" description="Reverse transcriptase Ty1/copia-type" evidence="1">
    <location>
        <begin position="11"/>
        <end position="192"/>
    </location>
</feature>
<proteinExistence type="predicted"/>
<reference evidence="2 3" key="1">
    <citation type="journal article" date="2023" name="Hortic Res">
        <title>The complete reference genome for grapevine (Vitis vinifera L.) genetics and breeding.</title>
        <authorList>
            <person name="Shi X."/>
            <person name="Cao S."/>
            <person name="Wang X."/>
            <person name="Huang S."/>
            <person name="Wang Y."/>
            <person name="Liu Z."/>
            <person name="Liu W."/>
            <person name="Leng X."/>
            <person name="Peng Y."/>
            <person name="Wang N."/>
            <person name="Wang Y."/>
            <person name="Ma Z."/>
            <person name="Xu X."/>
            <person name="Zhang F."/>
            <person name="Xue H."/>
            <person name="Zhong H."/>
            <person name="Wang Y."/>
            <person name="Zhang K."/>
            <person name="Velt A."/>
            <person name="Avia K."/>
            <person name="Holtgrawe D."/>
            <person name="Grimplet J."/>
            <person name="Matus J.T."/>
            <person name="Ware D."/>
            <person name="Wu X."/>
            <person name="Wang H."/>
            <person name="Liu C."/>
            <person name="Fang Y."/>
            <person name="Rustenholz C."/>
            <person name="Cheng Z."/>
            <person name="Xiao H."/>
            <person name="Zhou Y."/>
        </authorList>
    </citation>
    <scope>NUCLEOTIDE SEQUENCE [LARGE SCALE GENOMIC DNA]</scope>
    <source>
        <strain evidence="3">cv. Pinot noir / PN40024</strain>
        <tissue evidence="2">Leaf</tissue>
    </source>
</reference>
<gene>
    <name evidence="2" type="ORF">VitviT2T_022970</name>
</gene>
<sequence length="193" mass="22140">MKEEIAALKRNQTWELVLKPRDVEPISCKWVYKIKRRTDGLIERHKARLVARGFSQQYGLDYDETFSPVAKLTTVRVLLALAANKDWDLRQMDVKNAFFHGELDREIYMNQQMGFQSQGHPEYVCKMRKALYGLKQAPRAWYGKIAEFLTQSGYSVTPADSSLFVKANGGKLVIVLAYVDDLIITGDDVEEIC</sequence>
<keyword evidence="3" id="KW-1185">Reference proteome</keyword>
<evidence type="ECO:0000313" key="3">
    <source>
        <dbReference type="Proteomes" id="UP001227230"/>
    </source>
</evidence>
<dbReference type="Pfam" id="PF07727">
    <property type="entry name" value="RVT_2"/>
    <property type="match status" value="1"/>
</dbReference>
<dbReference type="PANTHER" id="PTHR43383">
    <property type="entry name" value="NODULIN 6"/>
    <property type="match status" value="1"/>
</dbReference>
<dbReference type="PANTHER" id="PTHR43383:SF2">
    <property type="entry name" value="AMIDOHYDROLASE 2 FAMILY PROTEIN"/>
    <property type="match status" value="1"/>
</dbReference>
<dbReference type="InterPro" id="IPR043502">
    <property type="entry name" value="DNA/RNA_pol_sf"/>
</dbReference>
<organism evidence="2 3">
    <name type="scientific">Vitis vinifera</name>
    <name type="common">Grape</name>
    <dbReference type="NCBI Taxonomy" id="29760"/>
    <lineage>
        <taxon>Eukaryota</taxon>
        <taxon>Viridiplantae</taxon>
        <taxon>Streptophyta</taxon>
        <taxon>Embryophyta</taxon>
        <taxon>Tracheophyta</taxon>
        <taxon>Spermatophyta</taxon>
        <taxon>Magnoliopsida</taxon>
        <taxon>eudicotyledons</taxon>
        <taxon>Gunneridae</taxon>
        <taxon>Pentapetalae</taxon>
        <taxon>rosids</taxon>
        <taxon>Vitales</taxon>
        <taxon>Vitaceae</taxon>
        <taxon>Viteae</taxon>
        <taxon>Vitis</taxon>
    </lineage>
</organism>
<dbReference type="SUPFAM" id="SSF56672">
    <property type="entry name" value="DNA/RNA polymerases"/>
    <property type="match status" value="1"/>
</dbReference>
<name>A0ABY9DC88_VITVI</name>
<protein>
    <recommendedName>
        <fullName evidence="1">Reverse transcriptase Ty1/copia-type domain-containing protein</fullName>
    </recommendedName>
</protein>
<dbReference type="EMBL" id="CP126662">
    <property type="protein sequence ID" value="WKA04977.1"/>
    <property type="molecule type" value="Genomic_DNA"/>
</dbReference>
<evidence type="ECO:0000313" key="2">
    <source>
        <dbReference type="EMBL" id="WKA04977.1"/>
    </source>
</evidence>
<accession>A0ABY9DC88</accession>